<gene>
    <name evidence="3" type="ORF">ASCRUDRAFT_73903</name>
</gene>
<sequence length="275" mass="30665">MPAFYIAPVALGVALTIGISLALYENKESIKESISNTVDDFKFTYNLLKKRRNDRLHSDNIMISANGPNTPNYPNSQRSSNDNYNNLNTLDTSNIYHHDNDSPTDTENPFSDASTHSRGLARKLSGNYITGNVSQISTNQNHIADYNHLATSDDNNNNKDDSDDDIYNSQRIALLENNSQSYSTASIFNNNANTAIITKLNKTHTNDSHISHNSSLLSNSTTSWNLINQDNHLIDHDTESETASIINSVSFSDSDVDYNHIQTHNIIARNSKKLI</sequence>
<keyword evidence="2" id="KW-0812">Transmembrane</keyword>
<keyword evidence="2" id="KW-1133">Transmembrane helix</keyword>
<evidence type="ECO:0000256" key="1">
    <source>
        <dbReference type="SAM" id="MobiDB-lite"/>
    </source>
</evidence>
<dbReference type="AlphaFoldDB" id="A0A1D2VRJ5"/>
<dbReference type="GeneID" id="30966115"/>
<accession>A0A1D2VRJ5</accession>
<feature type="region of interest" description="Disordered" evidence="1">
    <location>
        <begin position="60"/>
        <end position="118"/>
    </location>
</feature>
<dbReference type="EMBL" id="KV454475">
    <property type="protein sequence ID" value="ODV64236.1"/>
    <property type="molecule type" value="Genomic_DNA"/>
</dbReference>
<reference evidence="4" key="1">
    <citation type="submission" date="2016-05" db="EMBL/GenBank/DDBJ databases">
        <title>Comparative genomics of biotechnologically important yeasts.</title>
        <authorList>
            <consortium name="DOE Joint Genome Institute"/>
            <person name="Riley R."/>
            <person name="Haridas S."/>
            <person name="Wolfe K.H."/>
            <person name="Lopes M.R."/>
            <person name="Hittinger C.T."/>
            <person name="Goker M."/>
            <person name="Salamov A."/>
            <person name="Wisecaver J."/>
            <person name="Long T.M."/>
            <person name="Aerts A.L."/>
            <person name="Barry K."/>
            <person name="Choi C."/>
            <person name="Clum A."/>
            <person name="Coughlan A.Y."/>
            <person name="Deshpande S."/>
            <person name="Douglass A.P."/>
            <person name="Hanson S.J."/>
            <person name="Klenk H.-P."/>
            <person name="Labutti K."/>
            <person name="Lapidus A."/>
            <person name="Lindquist E."/>
            <person name="Lipzen A."/>
            <person name="Meier-Kolthoff J.P."/>
            <person name="Ohm R.A."/>
            <person name="Otillar R.P."/>
            <person name="Pangilinan J."/>
            <person name="Peng Y."/>
            <person name="Rokas A."/>
            <person name="Rosa C.A."/>
            <person name="Scheuner C."/>
            <person name="Sibirny A.A."/>
            <person name="Slot J.C."/>
            <person name="Stielow J.B."/>
            <person name="Sun H."/>
            <person name="Kurtzman C.P."/>
            <person name="Blackwell M."/>
            <person name="Grigoriev I.V."/>
            <person name="Jeffries T.W."/>
        </authorList>
    </citation>
    <scope>NUCLEOTIDE SEQUENCE [LARGE SCALE GENOMIC DNA]</scope>
    <source>
        <strain evidence="4">DSM 1968</strain>
    </source>
</reference>
<feature type="compositionally biased region" description="Polar residues" evidence="1">
    <location>
        <begin position="61"/>
        <end position="79"/>
    </location>
</feature>
<proteinExistence type="predicted"/>
<feature type="compositionally biased region" description="Low complexity" evidence="1">
    <location>
        <begin position="80"/>
        <end position="94"/>
    </location>
</feature>
<feature type="compositionally biased region" description="Polar residues" evidence="1">
    <location>
        <begin position="103"/>
        <end position="117"/>
    </location>
</feature>
<organism evidence="3 4">
    <name type="scientific">Ascoidea rubescens DSM 1968</name>
    <dbReference type="NCBI Taxonomy" id="1344418"/>
    <lineage>
        <taxon>Eukaryota</taxon>
        <taxon>Fungi</taxon>
        <taxon>Dikarya</taxon>
        <taxon>Ascomycota</taxon>
        <taxon>Saccharomycotina</taxon>
        <taxon>Saccharomycetes</taxon>
        <taxon>Ascoideaceae</taxon>
        <taxon>Ascoidea</taxon>
    </lineage>
</organism>
<evidence type="ECO:0000256" key="2">
    <source>
        <dbReference type="SAM" id="Phobius"/>
    </source>
</evidence>
<evidence type="ECO:0000313" key="3">
    <source>
        <dbReference type="EMBL" id="ODV64236.1"/>
    </source>
</evidence>
<dbReference type="Proteomes" id="UP000095038">
    <property type="component" value="Unassembled WGS sequence"/>
</dbReference>
<name>A0A1D2VRJ5_9ASCO</name>
<keyword evidence="2" id="KW-0472">Membrane</keyword>
<feature type="transmembrane region" description="Helical" evidence="2">
    <location>
        <begin position="6"/>
        <end position="24"/>
    </location>
</feature>
<protein>
    <submittedName>
        <fullName evidence="3">Uncharacterized protein</fullName>
    </submittedName>
</protein>
<dbReference type="InParanoid" id="A0A1D2VRJ5"/>
<dbReference type="RefSeq" id="XP_020050543.1">
    <property type="nucleotide sequence ID" value="XM_020192479.1"/>
</dbReference>
<keyword evidence="4" id="KW-1185">Reference proteome</keyword>
<evidence type="ECO:0000313" key="4">
    <source>
        <dbReference type="Proteomes" id="UP000095038"/>
    </source>
</evidence>